<reference evidence="4" key="1">
    <citation type="submission" date="2024-05" db="EMBL/GenBank/DDBJ databases">
        <title>Planctomycetes of the genus Singulisphaera possess chitinolytic capabilities.</title>
        <authorList>
            <person name="Ivanova A."/>
        </authorList>
    </citation>
    <scope>NUCLEOTIDE SEQUENCE</scope>
    <source>
        <strain evidence="4">Ch08T</strain>
    </source>
</reference>
<gene>
    <name evidence="4" type="ORF">V5E97_26020</name>
</gene>
<dbReference type="Pfam" id="PF18912">
    <property type="entry name" value="DZR_2"/>
    <property type="match status" value="1"/>
</dbReference>
<evidence type="ECO:0000313" key="4">
    <source>
        <dbReference type="EMBL" id="XBH01788.1"/>
    </source>
</evidence>
<accession>A0AAU7C9J4</accession>
<name>A0AAU7C9J4_9BACT</name>
<protein>
    <submittedName>
        <fullName evidence="4">ComF family protein</fullName>
    </submittedName>
</protein>
<comment type="similarity">
    <text evidence="1">Belongs to the ComF/GntX family.</text>
</comment>
<dbReference type="PANTHER" id="PTHR47505">
    <property type="entry name" value="DNA UTILIZATION PROTEIN YHGH"/>
    <property type="match status" value="1"/>
</dbReference>
<feature type="domain" description="Double zinc ribbon" evidence="3">
    <location>
        <begin position="21"/>
        <end position="75"/>
    </location>
</feature>
<dbReference type="InterPro" id="IPR051910">
    <property type="entry name" value="ComF/GntX_DNA_util-trans"/>
</dbReference>
<dbReference type="SUPFAM" id="SSF53271">
    <property type="entry name" value="PRTase-like"/>
    <property type="match status" value="1"/>
</dbReference>
<dbReference type="RefSeq" id="WP_406694533.1">
    <property type="nucleotide sequence ID" value="NZ_CP155447.1"/>
</dbReference>
<sequence>MFATRQLQRWMAEGFRAMEALVFPWVCPICEEPGADSPFCASCRHDLLNASGLVCTRCAMPMGPWSNRLGGCAECRGRPLGFDAAMALGPYEGPIRDLCLLLKRDRNAWLAPWLANVLVDAHAEIQQMPADSWVVPVPLHWKRQWQRGYNQADALARGVSKRLSLRLAHPLRRVRSTPHLAFAGRSERAKVMRDAFEVRRRAALGGRTVLLVDDILTTGATCGAAARALKRAGAARVVALVIGRAEGIPLK</sequence>
<proteinExistence type="inferred from homology"/>
<evidence type="ECO:0000259" key="3">
    <source>
        <dbReference type="Pfam" id="PF18912"/>
    </source>
</evidence>
<dbReference type="CDD" id="cd06223">
    <property type="entry name" value="PRTases_typeI"/>
    <property type="match status" value="1"/>
</dbReference>
<feature type="domain" description="Phosphoribosyltransferase" evidence="2">
    <location>
        <begin position="193"/>
        <end position="240"/>
    </location>
</feature>
<dbReference type="AlphaFoldDB" id="A0AAU7C9J4"/>
<dbReference type="Pfam" id="PF00156">
    <property type="entry name" value="Pribosyltran"/>
    <property type="match status" value="1"/>
</dbReference>
<dbReference type="InterPro" id="IPR029057">
    <property type="entry name" value="PRTase-like"/>
</dbReference>
<evidence type="ECO:0000259" key="2">
    <source>
        <dbReference type="Pfam" id="PF00156"/>
    </source>
</evidence>
<dbReference type="InterPro" id="IPR044005">
    <property type="entry name" value="DZR_2"/>
</dbReference>
<organism evidence="4">
    <name type="scientific">Singulisphaera sp. Ch08</name>
    <dbReference type="NCBI Taxonomy" id="3120278"/>
    <lineage>
        <taxon>Bacteria</taxon>
        <taxon>Pseudomonadati</taxon>
        <taxon>Planctomycetota</taxon>
        <taxon>Planctomycetia</taxon>
        <taxon>Isosphaerales</taxon>
        <taxon>Isosphaeraceae</taxon>
        <taxon>Singulisphaera</taxon>
    </lineage>
</organism>
<dbReference type="EMBL" id="CP155447">
    <property type="protein sequence ID" value="XBH01788.1"/>
    <property type="molecule type" value="Genomic_DNA"/>
</dbReference>
<dbReference type="PANTHER" id="PTHR47505:SF1">
    <property type="entry name" value="DNA UTILIZATION PROTEIN YHGH"/>
    <property type="match status" value="1"/>
</dbReference>
<dbReference type="InterPro" id="IPR000836">
    <property type="entry name" value="PRTase_dom"/>
</dbReference>
<dbReference type="Gene3D" id="3.40.50.2020">
    <property type="match status" value="1"/>
</dbReference>
<evidence type="ECO:0000256" key="1">
    <source>
        <dbReference type="ARBA" id="ARBA00008007"/>
    </source>
</evidence>